<dbReference type="InterPro" id="IPR050987">
    <property type="entry name" value="AtrR-like"/>
</dbReference>
<dbReference type="GO" id="GO:0003677">
    <property type="term" value="F:DNA binding"/>
    <property type="evidence" value="ECO:0007669"/>
    <property type="project" value="InterPro"/>
</dbReference>
<dbReference type="GO" id="GO:0000981">
    <property type="term" value="F:DNA-binding transcription factor activity, RNA polymerase II-specific"/>
    <property type="evidence" value="ECO:0007669"/>
    <property type="project" value="InterPro"/>
</dbReference>
<dbReference type="InterPro" id="IPR007219">
    <property type="entry name" value="XnlR_reg_dom"/>
</dbReference>
<gene>
    <name evidence="6" type="ORF">HMN09_00867000</name>
</gene>
<dbReference type="SUPFAM" id="SSF57701">
    <property type="entry name" value="Zn2/Cys6 DNA-binding domain"/>
    <property type="match status" value="1"/>
</dbReference>
<dbReference type="CDD" id="cd00067">
    <property type="entry name" value="GAL4"/>
    <property type="match status" value="1"/>
</dbReference>
<keyword evidence="2" id="KW-0539">Nucleus</keyword>
<dbReference type="OrthoDB" id="4456959at2759"/>
<evidence type="ECO:0000313" key="7">
    <source>
        <dbReference type="Proteomes" id="UP000613580"/>
    </source>
</evidence>
<keyword evidence="1" id="KW-0479">Metal-binding</keyword>
<evidence type="ECO:0000256" key="2">
    <source>
        <dbReference type="ARBA" id="ARBA00023242"/>
    </source>
</evidence>
<dbReference type="EMBL" id="JACAZE010000012">
    <property type="protein sequence ID" value="KAF7302334.1"/>
    <property type="molecule type" value="Genomic_DNA"/>
</dbReference>
<reference evidence="6" key="1">
    <citation type="submission" date="2020-05" db="EMBL/GenBank/DDBJ databases">
        <title>Mycena genomes resolve the evolution of fungal bioluminescence.</title>
        <authorList>
            <person name="Tsai I.J."/>
        </authorList>
    </citation>
    <scope>NUCLEOTIDE SEQUENCE</scope>
    <source>
        <strain evidence="6">110903Hualien_Pintung</strain>
    </source>
</reference>
<dbReference type="SMART" id="SM00066">
    <property type="entry name" value="GAL4"/>
    <property type="match status" value="1"/>
</dbReference>
<evidence type="ECO:0000259" key="5">
    <source>
        <dbReference type="PROSITE" id="PS50048"/>
    </source>
</evidence>
<dbReference type="InterPro" id="IPR001138">
    <property type="entry name" value="Zn2Cys6_DnaBD"/>
</dbReference>
<dbReference type="InterPro" id="IPR036864">
    <property type="entry name" value="Zn2-C6_fun-type_DNA-bd_sf"/>
</dbReference>
<evidence type="ECO:0000313" key="6">
    <source>
        <dbReference type="EMBL" id="KAF7302334.1"/>
    </source>
</evidence>
<dbReference type="GO" id="GO:0006351">
    <property type="term" value="P:DNA-templated transcription"/>
    <property type="evidence" value="ECO:0007669"/>
    <property type="project" value="InterPro"/>
</dbReference>
<feature type="domain" description="Zn(2)-C6 fungal-type" evidence="5">
    <location>
        <begin position="20"/>
        <end position="64"/>
    </location>
</feature>
<dbReference type="CDD" id="cd12148">
    <property type="entry name" value="fungal_TF_MHR"/>
    <property type="match status" value="1"/>
</dbReference>
<dbReference type="PROSITE" id="PS50048">
    <property type="entry name" value="ZN2_CY6_FUNGAL_2"/>
    <property type="match status" value="1"/>
</dbReference>
<evidence type="ECO:0000256" key="4">
    <source>
        <dbReference type="SAM" id="MobiDB-lite"/>
    </source>
</evidence>
<evidence type="ECO:0000256" key="1">
    <source>
        <dbReference type="ARBA" id="ARBA00022723"/>
    </source>
</evidence>
<protein>
    <recommendedName>
        <fullName evidence="5">Zn(2)-C6 fungal-type domain-containing protein</fullName>
    </recommendedName>
</protein>
<name>A0A8H6W7Q5_MYCCL</name>
<dbReference type="GO" id="GO:0008270">
    <property type="term" value="F:zinc ion binding"/>
    <property type="evidence" value="ECO:0007669"/>
    <property type="project" value="InterPro"/>
</dbReference>
<sequence length="852" mass="95380">MAGDGDDEQGFSKRRRLQGSCDACKRKKSACSAPFSSHFLTRDSAEMPNNRCTNCISSGIACIHSRAKTQTNDGGFSAERLKAAQEYVANSVSTTYTPPKDLTTSNHMLLEVCQYARSLEEKLAEAEDKLRAQTTKPPKDPPAPYGVLVDYHSPVIAGCFNETLDPYSGYQKTNRYYGTSSTSQFVKNAIRHVHDGQTYIVGIQRVDFWTPPLWEKFTIMTPALVFPDTDLLQTLVHIYFEQVIPVVGILHRPSFERFFAANRHLADRAFGDVVLAVCAVASKYSDDPRVFLDDAPRDDEHSAGWKWFAQVRPTSATLDSSQALLQLQKIALGTIFFSGSSTPDECWFHVGVGLRYLKVIGAENPEWYQRPSLTPLDAELYKRVFWMFVFWEYIMTVFKGRVGAITSFKAPLPTTLDYEYWDLPADELAEVEKQHQQAGKTSLNGFLRPYMGLIPLYRNIQQRVYPHDKHAPTNDDIMALDSAVNEWVDSIPEYLKWDPQQDNQTWLDQSAMLYASYYHAQILIHRPFITAPGKDSGTSIGSTFPSMAICANAARSLGHVLETQTRRGRGVVSCPGAITMLFDASVVLLINVWRLGSNNRSNDFNRANADVRNCLKVLRLYERRWRVAGRCCDIITAMLNFGKTRSELKRPRRHEEDAAPSQPNPAATNAPTPSDGTTSRSSAEPSEASPSVSSQPASVEEQMEALERSMAETDHLFMDANPSSSSMDMGMDFADLMNMRMPIYSTELGQLPVSLDLPQAQEQQQFPYTVQQQIHQSIQSSLYLPHSRLVDEVPGVLPPELEFLAQSQFVESESQSTSASATDPQGNAFEVPLAPYWDQWSAYILNVGGMQG</sequence>
<feature type="compositionally biased region" description="Basic and acidic residues" evidence="4">
    <location>
        <begin position="646"/>
        <end position="657"/>
    </location>
</feature>
<dbReference type="Proteomes" id="UP000613580">
    <property type="component" value="Unassembled WGS sequence"/>
</dbReference>
<keyword evidence="3" id="KW-0175">Coiled coil</keyword>
<organism evidence="6 7">
    <name type="scientific">Mycena chlorophos</name>
    <name type="common">Agaric fungus</name>
    <name type="synonym">Agaricus chlorophos</name>
    <dbReference type="NCBI Taxonomy" id="658473"/>
    <lineage>
        <taxon>Eukaryota</taxon>
        <taxon>Fungi</taxon>
        <taxon>Dikarya</taxon>
        <taxon>Basidiomycota</taxon>
        <taxon>Agaricomycotina</taxon>
        <taxon>Agaricomycetes</taxon>
        <taxon>Agaricomycetidae</taxon>
        <taxon>Agaricales</taxon>
        <taxon>Marasmiineae</taxon>
        <taxon>Mycenaceae</taxon>
        <taxon>Mycena</taxon>
    </lineage>
</organism>
<proteinExistence type="predicted"/>
<feature type="coiled-coil region" evidence="3">
    <location>
        <begin position="109"/>
        <end position="136"/>
    </location>
</feature>
<dbReference type="PANTHER" id="PTHR46910:SF38">
    <property type="entry name" value="ZN(2)-C6 FUNGAL-TYPE DOMAIN-CONTAINING PROTEIN"/>
    <property type="match status" value="1"/>
</dbReference>
<dbReference type="PANTHER" id="PTHR46910">
    <property type="entry name" value="TRANSCRIPTION FACTOR PDR1"/>
    <property type="match status" value="1"/>
</dbReference>
<evidence type="ECO:0000256" key="3">
    <source>
        <dbReference type="SAM" id="Coils"/>
    </source>
</evidence>
<dbReference type="Gene3D" id="4.10.240.10">
    <property type="entry name" value="Zn(2)-C6 fungal-type DNA-binding domain"/>
    <property type="match status" value="1"/>
</dbReference>
<dbReference type="Pfam" id="PF04082">
    <property type="entry name" value="Fungal_trans"/>
    <property type="match status" value="1"/>
</dbReference>
<feature type="region of interest" description="Disordered" evidence="4">
    <location>
        <begin position="646"/>
        <end position="704"/>
    </location>
</feature>
<keyword evidence="7" id="KW-1185">Reference proteome</keyword>
<dbReference type="AlphaFoldDB" id="A0A8H6W7Q5"/>
<comment type="caution">
    <text evidence="6">The sequence shown here is derived from an EMBL/GenBank/DDBJ whole genome shotgun (WGS) entry which is preliminary data.</text>
</comment>
<feature type="compositionally biased region" description="Low complexity" evidence="4">
    <location>
        <begin position="659"/>
        <end position="674"/>
    </location>
</feature>
<accession>A0A8H6W7Q5</accession>
<feature type="compositionally biased region" description="Low complexity" evidence="4">
    <location>
        <begin position="681"/>
        <end position="700"/>
    </location>
</feature>